<protein>
    <submittedName>
        <fullName evidence="6">DoxX family protein</fullName>
    </submittedName>
</protein>
<organism evidence="6 7">
    <name type="scientific">Arthrobacter gandavensis</name>
    <dbReference type="NCBI Taxonomy" id="169960"/>
    <lineage>
        <taxon>Bacteria</taxon>
        <taxon>Bacillati</taxon>
        <taxon>Actinomycetota</taxon>
        <taxon>Actinomycetes</taxon>
        <taxon>Micrococcales</taxon>
        <taxon>Micrococcaceae</taxon>
        <taxon>Arthrobacter</taxon>
    </lineage>
</organism>
<dbReference type="Proteomes" id="UP001500784">
    <property type="component" value="Unassembled WGS sequence"/>
</dbReference>
<keyword evidence="7" id="KW-1185">Reference proteome</keyword>
<dbReference type="Pfam" id="PF13564">
    <property type="entry name" value="DoxX_2"/>
    <property type="match status" value="1"/>
</dbReference>
<keyword evidence="4 5" id="KW-0472">Membrane</keyword>
<keyword evidence="3 5" id="KW-1133">Transmembrane helix</keyword>
<name>A0ABN2PLB2_9MICC</name>
<dbReference type="RefSeq" id="WP_152229479.1">
    <property type="nucleotide sequence ID" value="NZ_BAAALV010000010.1"/>
</dbReference>
<dbReference type="InterPro" id="IPR032808">
    <property type="entry name" value="DoxX"/>
</dbReference>
<evidence type="ECO:0000256" key="4">
    <source>
        <dbReference type="ARBA" id="ARBA00023136"/>
    </source>
</evidence>
<feature type="transmembrane region" description="Helical" evidence="5">
    <location>
        <begin position="100"/>
        <end position="119"/>
    </location>
</feature>
<feature type="transmembrane region" description="Helical" evidence="5">
    <location>
        <begin position="71"/>
        <end position="93"/>
    </location>
</feature>
<evidence type="ECO:0000313" key="7">
    <source>
        <dbReference type="Proteomes" id="UP001500784"/>
    </source>
</evidence>
<evidence type="ECO:0000256" key="5">
    <source>
        <dbReference type="SAM" id="Phobius"/>
    </source>
</evidence>
<evidence type="ECO:0000256" key="3">
    <source>
        <dbReference type="ARBA" id="ARBA00022989"/>
    </source>
</evidence>
<evidence type="ECO:0000256" key="1">
    <source>
        <dbReference type="ARBA" id="ARBA00004141"/>
    </source>
</evidence>
<comment type="caution">
    <text evidence="6">The sequence shown here is derived from an EMBL/GenBank/DDBJ whole genome shotgun (WGS) entry which is preliminary data.</text>
</comment>
<dbReference type="EMBL" id="BAAALV010000010">
    <property type="protein sequence ID" value="GAA1924885.1"/>
    <property type="molecule type" value="Genomic_DNA"/>
</dbReference>
<feature type="transmembrane region" description="Helical" evidence="5">
    <location>
        <begin position="46"/>
        <end position="65"/>
    </location>
</feature>
<evidence type="ECO:0000256" key="2">
    <source>
        <dbReference type="ARBA" id="ARBA00022692"/>
    </source>
</evidence>
<gene>
    <name evidence="6" type="ORF">GCM10009688_32380</name>
</gene>
<feature type="transmembrane region" description="Helical" evidence="5">
    <location>
        <begin position="6"/>
        <end position="25"/>
    </location>
</feature>
<accession>A0ABN2PLB2</accession>
<proteinExistence type="predicted"/>
<evidence type="ECO:0000313" key="6">
    <source>
        <dbReference type="EMBL" id="GAA1924885.1"/>
    </source>
</evidence>
<comment type="subcellular location">
    <subcellularLocation>
        <location evidence="1">Membrane</location>
        <topology evidence="1">Multi-pass membrane protein</topology>
    </subcellularLocation>
</comment>
<sequence length="123" mass="13240">MLVFLWVAEIVLALLYFGLGAMRLVQPYTKLVRVLRWPADFPAWGVKLIGVAEILGALGLLLPAATDVAPVLTPIAACALALMMAGAVVVHLRRRERQRVALPAILLAVNVFVAIGRFGPYPG</sequence>
<keyword evidence="2 5" id="KW-0812">Transmembrane</keyword>
<reference evidence="6 7" key="1">
    <citation type="journal article" date="2019" name="Int. J. Syst. Evol. Microbiol.">
        <title>The Global Catalogue of Microorganisms (GCM) 10K type strain sequencing project: providing services to taxonomists for standard genome sequencing and annotation.</title>
        <authorList>
            <consortium name="The Broad Institute Genomics Platform"/>
            <consortium name="The Broad Institute Genome Sequencing Center for Infectious Disease"/>
            <person name="Wu L."/>
            <person name="Ma J."/>
        </authorList>
    </citation>
    <scope>NUCLEOTIDE SEQUENCE [LARGE SCALE GENOMIC DNA]</scope>
    <source>
        <strain evidence="6 7">JCM 13316</strain>
    </source>
</reference>